<evidence type="ECO:0000313" key="6">
    <source>
        <dbReference type="EMBL" id="AZG48037.1"/>
    </source>
</evidence>
<dbReference type="GO" id="GO:0000160">
    <property type="term" value="P:phosphorelay signal transduction system"/>
    <property type="evidence" value="ECO:0007669"/>
    <property type="project" value="UniProtKB-KW"/>
</dbReference>
<evidence type="ECO:0000256" key="4">
    <source>
        <dbReference type="SAM" id="Phobius"/>
    </source>
</evidence>
<evidence type="ECO:0000256" key="3">
    <source>
        <dbReference type="ARBA" id="ARBA00023012"/>
    </source>
</evidence>
<proteinExistence type="predicted"/>
<evidence type="ECO:0000313" key="7">
    <source>
        <dbReference type="Proteomes" id="UP000271469"/>
    </source>
</evidence>
<accession>A0A3G8JSI3</accession>
<dbReference type="PANTHER" id="PTHR24421:SF61">
    <property type="entry name" value="OXYGEN SENSOR HISTIDINE KINASE NREB"/>
    <property type="match status" value="1"/>
</dbReference>
<keyword evidence="4" id="KW-1133">Transmembrane helix</keyword>
<feature type="transmembrane region" description="Helical" evidence="4">
    <location>
        <begin position="58"/>
        <end position="80"/>
    </location>
</feature>
<keyword evidence="2" id="KW-0418">Kinase</keyword>
<feature type="transmembrane region" description="Helical" evidence="4">
    <location>
        <begin position="169"/>
        <end position="191"/>
    </location>
</feature>
<dbReference type="Gene3D" id="3.30.565.10">
    <property type="entry name" value="Histidine kinase-like ATPase, C-terminal domain"/>
    <property type="match status" value="1"/>
</dbReference>
<reference evidence="6 7" key="1">
    <citation type="submission" date="2018-11" db="EMBL/GenBank/DDBJ databases">
        <title>Gordonia insulae sp. nov., isolated from an island soil.</title>
        <authorList>
            <person name="Kim Y.S."/>
            <person name="Kim S.B."/>
        </authorList>
    </citation>
    <scope>NUCLEOTIDE SEQUENCE [LARGE SCALE GENOMIC DNA]</scope>
    <source>
        <strain evidence="6 7">MMS17-SY073</strain>
    </source>
</reference>
<dbReference type="GO" id="GO:0016301">
    <property type="term" value="F:kinase activity"/>
    <property type="evidence" value="ECO:0007669"/>
    <property type="project" value="UniProtKB-KW"/>
</dbReference>
<dbReference type="AlphaFoldDB" id="A0A3G8JSI3"/>
<keyword evidence="7" id="KW-1185">Reference proteome</keyword>
<gene>
    <name evidence="6" type="ORF">D7316_04650</name>
</gene>
<dbReference type="PANTHER" id="PTHR24421">
    <property type="entry name" value="NITRATE/NITRITE SENSOR PROTEIN NARX-RELATED"/>
    <property type="match status" value="1"/>
</dbReference>
<organism evidence="6 7">
    <name type="scientific">Gordonia insulae</name>
    <dbReference type="NCBI Taxonomy" id="2420509"/>
    <lineage>
        <taxon>Bacteria</taxon>
        <taxon>Bacillati</taxon>
        <taxon>Actinomycetota</taxon>
        <taxon>Actinomycetes</taxon>
        <taxon>Mycobacteriales</taxon>
        <taxon>Gordoniaceae</taxon>
        <taxon>Gordonia</taxon>
    </lineage>
</organism>
<feature type="transmembrane region" description="Helical" evidence="4">
    <location>
        <begin position="26"/>
        <end position="46"/>
    </location>
</feature>
<keyword evidence="3" id="KW-0902">Two-component regulatory system</keyword>
<keyword evidence="4" id="KW-0472">Membrane</keyword>
<evidence type="ECO:0000256" key="2">
    <source>
        <dbReference type="ARBA" id="ARBA00022777"/>
    </source>
</evidence>
<keyword evidence="1" id="KW-0808">Transferase</keyword>
<dbReference type="InterPro" id="IPR003594">
    <property type="entry name" value="HATPase_dom"/>
</dbReference>
<feature type="transmembrane region" description="Helical" evidence="4">
    <location>
        <begin position="120"/>
        <end position="148"/>
    </location>
</feature>
<dbReference type="KEGG" id="gom:D7316_04650"/>
<protein>
    <recommendedName>
        <fullName evidence="5">Histidine kinase/HSP90-like ATPase domain-containing protein</fullName>
    </recommendedName>
</protein>
<dbReference type="SUPFAM" id="SSF55874">
    <property type="entry name" value="ATPase domain of HSP90 chaperone/DNA topoisomerase II/histidine kinase"/>
    <property type="match status" value="1"/>
</dbReference>
<name>A0A3G8JSI3_9ACTN</name>
<dbReference type="Pfam" id="PF02518">
    <property type="entry name" value="HATPase_c"/>
    <property type="match status" value="1"/>
</dbReference>
<dbReference type="EMBL" id="CP033972">
    <property type="protein sequence ID" value="AZG48037.1"/>
    <property type="molecule type" value="Genomic_DNA"/>
</dbReference>
<dbReference type="InterPro" id="IPR036890">
    <property type="entry name" value="HATPase_C_sf"/>
</dbReference>
<dbReference type="RefSeq" id="WP_232017035.1">
    <property type="nucleotide sequence ID" value="NZ_CP033972.1"/>
</dbReference>
<sequence>MAADTPALSPLIDVHDERDEQAGRQILRLMAVFVTVGYLAYGVMTASAVVSSMHITDLWWTVIAVPLIFGTGIALGPLAWRGGARRIRIAAAVAAGGYLVAVCLWWPAWNGQVLDTVSGIWFSLFPGLAAIASALAFPAVYAFGYLAVVSAISVTISKTARLPHLSGPLPVEIAWSISFSLIFVAAAVMAIRTAGILDATRARAYEATADAAAAHARSAERNRFDALTHDNVMSTLLLASRLGASPELAQNARAAIAAVEHASEGEGRSSLTAYEAASQVRAAVAMVDPAQRVTVANEPGTQAYPGTAVSAIAAATAEAVRNSRRHAGDGATTSVTVAAGLGTLRAEIADDGVGFDPALVSASRLGIAVSIRGRMSKVDGGVAVIDSHPGCGTRVRVEWSR</sequence>
<dbReference type="InterPro" id="IPR050482">
    <property type="entry name" value="Sensor_HK_TwoCompSys"/>
</dbReference>
<evidence type="ECO:0000259" key="5">
    <source>
        <dbReference type="Pfam" id="PF02518"/>
    </source>
</evidence>
<evidence type="ECO:0000256" key="1">
    <source>
        <dbReference type="ARBA" id="ARBA00022679"/>
    </source>
</evidence>
<feature type="transmembrane region" description="Helical" evidence="4">
    <location>
        <begin position="87"/>
        <end position="108"/>
    </location>
</feature>
<dbReference type="Proteomes" id="UP000271469">
    <property type="component" value="Chromosome"/>
</dbReference>
<keyword evidence="4" id="KW-0812">Transmembrane</keyword>
<feature type="domain" description="Histidine kinase/HSP90-like ATPase" evidence="5">
    <location>
        <begin position="314"/>
        <end position="398"/>
    </location>
</feature>